<comment type="caution">
    <text evidence="9">The sequence shown here is derived from an EMBL/GenBank/DDBJ whole genome shotgun (WGS) entry which is preliminary data.</text>
</comment>
<evidence type="ECO:0000256" key="7">
    <source>
        <dbReference type="SAM" id="Phobius"/>
    </source>
</evidence>
<dbReference type="Proteomes" id="UP000078348">
    <property type="component" value="Unassembled WGS sequence"/>
</dbReference>
<evidence type="ECO:0000313" key="9">
    <source>
        <dbReference type="EMBL" id="OAO16100.1"/>
    </source>
</evidence>
<feature type="transmembrane region" description="Helical" evidence="7">
    <location>
        <begin position="51"/>
        <end position="74"/>
    </location>
</feature>
<dbReference type="AlphaFoldDB" id="A0A196SGB9"/>
<dbReference type="InterPro" id="IPR020846">
    <property type="entry name" value="MFS_dom"/>
</dbReference>
<evidence type="ECO:0000256" key="1">
    <source>
        <dbReference type="ARBA" id="ARBA00004127"/>
    </source>
</evidence>
<feature type="transmembrane region" description="Helical" evidence="7">
    <location>
        <begin position="293"/>
        <end position="313"/>
    </location>
</feature>
<dbReference type="GO" id="GO:0012505">
    <property type="term" value="C:endomembrane system"/>
    <property type="evidence" value="ECO:0007669"/>
    <property type="project" value="UniProtKB-SubCell"/>
</dbReference>
<name>A0A196SGB9_BLAHN</name>
<evidence type="ECO:0000256" key="4">
    <source>
        <dbReference type="ARBA" id="ARBA00022692"/>
    </source>
</evidence>
<dbReference type="SUPFAM" id="SSF103473">
    <property type="entry name" value="MFS general substrate transporter"/>
    <property type="match status" value="1"/>
</dbReference>
<keyword evidence="10" id="KW-1185">Reference proteome</keyword>
<reference evidence="9 10" key="1">
    <citation type="submission" date="2016-05" db="EMBL/GenBank/DDBJ databases">
        <title>Nuclear genome of Blastocystis sp. subtype 1 NandII.</title>
        <authorList>
            <person name="Gentekaki E."/>
            <person name="Curtis B."/>
            <person name="Stairs C."/>
            <person name="Eme L."/>
            <person name="Herman E."/>
            <person name="Klimes V."/>
            <person name="Arias M.C."/>
            <person name="Elias M."/>
            <person name="Hilliou F."/>
            <person name="Klute M."/>
            <person name="Malik S.-B."/>
            <person name="Pightling A."/>
            <person name="Rachubinski R."/>
            <person name="Salas D."/>
            <person name="Schlacht A."/>
            <person name="Suga H."/>
            <person name="Archibald J."/>
            <person name="Ball S.G."/>
            <person name="Clark G."/>
            <person name="Dacks J."/>
            <person name="Van Der Giezen M."/>
            <person name="Tsaousis A."/>
            <person name="Roger A."/>
        </authorList>
    </citation>
    <scope>NUCLEOTIDE SEQUENCE [LARGE SCALE GENOMIC DNA]</scope>
    <source>
        <strain evidence="10">ATCC 50177 / NandII</strain>
    </source>
</reference>
<dbReference type="GO" id="GO:0016020">
    <property type="term" value="C:membrane"/>
    <property type="evidence" value="ECO:0007669"/>
    <property type="project" value="TreeGrafter"/>
</dbReference>
<feature type="transmembrane region" description="Helical" evidence="7">
    <location>
        <begin position="349"/>
        <end position="371"/>
    </location>
</feature>
<keyword evidence="4 7" id="KW-0812">Transmembrane</keyword>
<keyword evidence="6 7" id="KW-0472">Membrane</keyword>
<feature type="domain" description="Major facilitator superfamily (MFS) profile" evidence="8">
    <location>
        <begin position="16"/>
        <end position="407"/>
    </location>
</feature>
<sequence length="408" mass="45677">MEGNVWYGYTKGQWVKLIACYLIFFFFGAIESSQSVYYSVMKNELAIPYNVQGFLVSMTSWSFILGSPLVGYIMTLVDVKPIIIAGYAAYSCAYSALLGLKVLWCVFISLFVEGLGGVLLDNGINTLSTVLFTQHRGVMMNYLHFFYGAGCVLGPLYSSWFMSAMKMGYRGAFVGLLVFCAIGLLLTITCKLSLKTEMPPKEEEEAVLIPEDKPTLTIWKSFITPMVWLLGINMGAVCAIESITMNWAPLYLQYLYHIDPKEGGAHFIALFYVFYTLARLVTGFVVDRVGDELSMILFNVLLIAWYLLCFFLGKRGVWLLTFTGFFISPFYPTALSVAMHVFGAEAKNTISVILCFSNVVSLVVQVVIGFVNEYISPEWGYPVLSIATSCVIILCMLLACFWLKKHPK</sequence>
<feature type="transmembrane region" description="Helical" evidence="7">
    <location>
        <begin position="265"/>
        <end position="286"/>
    </location>
</feature>
<evidence type="ECO:0000256" key="5">
    <source>
        <dbReference type="ARBA" id="ARBA00022989"/>
    </source>
</evidence>
<organism evidence="9 10">
    <name type="scientific">Blastocystis sp. subtype 1 (strain ATCC 50177 / NandII)</name>
    <dbReference type="NCBI Taxonomy" id="478820"/>
    <lineage>
        <taxon>Eukaryota</taxon>
        <taxon>Sar</taxon>
        <taxon>Stramenopiles</taxon>
        <taxon>Bigyra</taxon>
        <taxon>Opalozoa</taxon>
        <taxon>Opalinata</taxon>
        <taxon>Blastocystidae</taxon>
        <taxon>Blastocystis</taxon>
    </lineage>
</organism>
<dbReference type="Gene3D" id="1.20.1250.20">
    <property type="entry name" value="MFS general substrate transporter like domains"/>
    <property type="match status" value="2"/>
</dbReference>
<feature type="transmembrane region" description="Helical" evidence="7">
    <location>
        <begin position="94"/>
        <end position="120"/>
    </location>
</feature>
<comment type="subcellular location">
    <subcellularLocation>
        <location evidence="1">Endomembrane system</location>
        <topology evidence="1">Multi-pass membrane protein</topology>
    </subcellularLocation>
</comment>
<dbReference type="InterPro" id="IPR036259">
    <property type="entry name" value="MFS_trans_sf"/>
</dbReference>
<keyword evidence="3" id="KW-0813">Transport</keyword>
<evidence type="ECO:0000256" key="6">
    <source>
        <dbReference type="ARBA" id="ARBA00023136"/>
    </source>
</evidence>
<feature type="transmembrane region" description="Helical" evidence="7">
    <location>
        <begin position="141"/>
        <end position="160"/>
    </location>
</feature>
<dbReference type="Pfam" id="PF07690">
    <property type="entry name" value="MFS_1"/>
    <property type="match status" value="1"/>
</dbReference>
<feature type="transmembrane region" description="Helical" evidence="7">
    <location>
        <begin position="383"/>
        <end position="403"/>
    </location>
</feature>
<dbReference type="InterPro" id="IPR011701">
    <property type="entry name" value="MFS"/>
</dbReference>
<dbReference type="EMBL" id="LXWW01000099">
    <property type="protein sequence ID" value="OAO16100.1"/>
    <property type="molecule type" value="Genomic_DNA"/>
</dbReference>
<evidence type="ECO:0000256" key="2">
    <source>
        <dbReference type="ARBA" id="ARBA00008335"/>
    </source>
</evidence>
<dbReference type="PANTHER" id="PTHR23514">
    <property type="entry name" value="BYPASS OF STOP CODON PROTEIN 6"/>
    <property type="match status" value="1"/>
</dbReference>
<proteinExistence type="inferred from homology"/>
<feature type="transmembrane region" description="Helical" evidence="7">
    <location>
        <begin position="12"/>
        <end position="30"/>
    </location>
</feature>
<evidence type="ECO:0000256" key="3">
    <source>
        <dbReference type="ARBA" id="ARBA00022448"/>
    </source>
</evidence>
<dbReference type="GO" id="GO:0022857">
    <property type="term" value="F:transmembrane transporter activity"/>
    <property type="evidence" value="ECO:0007669"/>
    <property type="project" value="InterPro"/>
</dbReference>
<feature type="transmembrane region" description="Helical" evidence="7">
    <location>
        <begin position="319"/>
        <end position="342"/>
    </location>
</feature>
<dbReference type="OrthoDB" id="413079at2759"/>
<evidence type="ECO:0000313" key="10">
    <source>
        <dbReference type="Proteomes" id="UP000078348"/>
    </source>
</evidence>
<protein>
    <submittedName>
        <fullName evidence="9">MFS transporter, sugar efflux</fullName>
    </submittedName>
</protein>
<keyword evidence="5 7" id="KW-1133">Transmembrane helix</keyword>
<dbReference type="PANTHER" id="PTHR23514:SF3">
    <property type="entry name" value="BYPASS OF STOP CODON PROTEIN 6"/>
    <property type="match status" value="1"/>
</dbReference>
<feature type="transmembrane region" description="Helical" evidence="7">
    <location>
        <begin position="172"/>
        <end position="194"/>
    </location>
</feature>
<dbReference type="InterPro" id="IPR051788">
    <property type="entry name" value="MFS_Transporter"/>
</dbReference>
<dbReference type="PROSITE" id="PS50850">
    <property type="entry name" value="MFS"/>
    <property type="match status" value="1"/>
</dbReference>
<accession>A0A196SGB9</accession>
<evidence type="ECO:0000259" key="8">
    <source>
        <dbReference type="PROSITE" id="PS50850"/>
    </source>
</evidence>
<comment type="similarity">
    <text evidence="2">Belongs to the major facilitator superfamily.</text>
</comment>
<gene>
    <name evidence="9" type="ORF">AV274_2181</name>
</gene>